<dbReference type="EMBL" id="CP034464">
    <property type="protein sequence ID" value="AZP14524.1"/>
    <property type="molecule type" value="Genomic_DNA"/>
</dbReference>
<evidence type="ECO:0000313" key="2">
    <source>
        <dbReference type="EMBL" id="AZP14524.1"/>
    </source>
</evidence>
<organism evidence="2 3">
    <name type="scientific">Undibacterium parvum</name>
    <dbReference type="NCBI Taxonomy" id="401471"/>
    <lineage>
        <taxon>Bacteria</taxon>
        <taxon>Pseudomonadati</taxon>
        <taxon>Pseudomonadota</taxon>
        <taxon>Betaproteobacteria</taxon>
        <taxon>Burkholderiales</taxon>
        <taxon>Oxalobacteraceae</taxon>
        <taxon>Undibacterium</taxon>
    </lineage>
</organism>
<keyword evidence="1" id="KW-0732">Signal</keyword>
<accession>A0A3S9HQZ4</accession>
<proteinExistence type="predicted"/>
<feature type="signal peptide" evidence="1">
    <location>
        <begin position="1"/>
        <end position="23"/>
    </location>
</feature>
<name>A0A3S9HQZ4_9BURK</name>
<protein>
    <recommendedName>
        <fullName evidence="4">DUF4426 domain-containing protein</fullName>
    </recommendedName>
</protein>
<reference evidence="2 3" key="1">
    <citation type="journal article" date="2011" name="Int. J. Syst. Evol. Microbiol.">
        <title>Description of Undibacterium oligocarboniphilum sp. nov., isolated from purified water, and Undibacterium pigrum strain CCUG 49012 as the type strain of Undibacterium parvum sp. nov., and emended descriptions of the genus Undibacterium and the species Undibacterium pigrum.</title>
        <authorList>
            <person name="Eder W."/>
            <person name="Wanner G."/>
            <person name="Ludwig W."/>
            <person name="Busse H.J."/>
            <person name="Ziemke-Kageler F."/>
            <person name="Lang E."/>
        </authorList>
    </citation>
    <scope>NUCLEOTIDE SEQUENCE [LARGE SCALE GENOMIC DNA]</scope>
    <source>
        <strain evidence="2 3">DSM 23061</strain>
    </source>
</reference>
<feature type="chain" id="PRO_5019430627" description="DUF4426 domain-containing protein" evidence="1">
    <location>
        <begin position="24"/>
        <end position="148"/>
    </location>
</feature>
<gene>
    <name evidence="2" type="ORF">EJN92_10970</name>
</gene>
<evidence type="ECO:0000313" key="3">
    <source>
        <dbReference type="Proteomes" id="UP000275663"/>
    </source>
</evidence>
<dbReference type="AlphaFoldDB" id="A0A3S9HQZ4"/>
<dbReference type="KEGG" id="upv:EJN92_10970"/>
<sequence>MLKLIRNSAIAMTLATGVSPALAHDDAYLDTLKSENGGQLRMAGIYHFELVMVKDSKNTKDNQLMVYVTDHAGTKIPSAGASATATILNGKVKTTATLVADGDNRLKGMAKYASDANIKVVLAVSMPGKSVEQARFTPFAAAKDEHKH</sequence>
<keyword evidence="3" id="KW-1185">Reference proteome</keyword>
<evidence type="ECO:0000256" key="1">
    <source>
        <dbReference type="SAM" id="SignalP"/>
    </source>
</evidence>
<dbReference type="OrthoDB" id="9799434at2"/>
<evidence type="ECO:0008006" key="4">
    <source>
        <dbReference type="Google" id="ProtNLM"/>
    </source>
</evidence>
<dbReference type="Proteomes" id="UP000275663">
    <property type="component" value="Chromosome"/>
</dbReference>